<dbReference type="AlphaFoldDB" id="A0A563W4N4"/>
<dbReference type="EMBL" id="CAACVJ010000693">
    <property type="protein sequence ID" value="VEP18651.1"/>
    <property type="molecule type" value="Genomic_DNA"/>
</dbReference>
<name>A0A563W4N4_9CYAN</name>
<accession>A0A563W4N4</accession>
<evidence type="ECO:0000313" key="2">
    <source>
        <dbReference type="EMBL" id="VEP18651.1"/>
    </source>
</evidence>
<reference evidence="2 3" key="1">
    <citation type="submission" date="2019-01" db="EMBL/GenBank/DDBJ databases">
        <authorList>
            <person name="Brito A."/>
        </authorList>
    </citation>
    <scope>NUCLEOTIDE SEQUENCE [LARGE SCALE GENOMIC DNA]</scope>
    <source>
        <strain evidence="2">1</strain>
    </source>
</reference>
<gene>
    <name evidence="2" type="ORF">H1P_850008</name>
</gene>
<keyword evidence="1" id="KW-0472">Membrane</keyword>
<dbReference type="Proteomes" id="UP000320055">
    <property type="component" value="Unassembled WGS sequence"/>
</dbReference>
<keyword evidence="1" id="KW-0812">Transmembrane</keyword>
<protein>
    <submittedName>
        <fullName evidence="2">Uncharacterized protein</fullName>
    </submittedName>
</protein>
<keyword evidence="3" id="KW-1185">Reference proteome</keyword>
<evidence type="ECO:0000313" key="3">
    <source>
        <dbReference type="Proteomes" id="UP000320055"/>
    </source>
</evidence>
<proteinExistence type="predicted"/>
<keyword evidence="1" id="KW-1133">Transmembrane helix</keyword>
<organism evidence="2 3">
    <name type="scientific">Hyella patelloides LEGE 07179</name>
    <dbReference type="NCBI Taxonomy" id="945734"/>
    <lineage>
        <taxon>Bacteria</taxon>
        <taxon>Bacillati</taxon>
        <taxon>Cyanobacteriota</taxon>
        <taxon>Cyanophyceae</taxon>
        <taxon>Pleurocapsales</taxon>
        <taxon>Hyellaceae</taxon>
        <taxon>Hyella</taxon>
    </lineage>
</organism>
<feature type="transmembrane region" description="Helical" evidence="1">
    <location>
        <begin position="12"/>
        <end position="31"/>
    </location>
</feature>
<evidence type="ECO:0000256" key="1">
    <source>
        <dbReference type="SAM" id="Phobius"/>
    </source>
</evidence>
<sequence>MPRIICFEVYLLLFWAYLDLLLVFLFTNDFIKRISTEIMTNFFGYSTKKGLFLFLSNQNV</sequence>